<dbReference type="InterPro" id="IPR006531">
    <property type="entry name" value="Gp5/Vgr_OB"/>
</dbReference>
<dbReference type="InterPro" id="IPR040629">
    <property type="entry name" value="Phage_spike"/>
</dbReference>
<dbReference type="NCBIfam" id="TIGR01644">
    <property type="entry name" value="phage_P2_V"/>
    <property type="match status" value="1"/>
</dbReference>
<organism evidence="3 4">
    <name type="scientific">Stenotrophomonas geniculata N1</name>
    <dbReference type="NCBI Taxonomy" id="1167641"/>
    <lineage>
        <taxon>Bacteria</taxon>
        <taxon>Pseudomonadati</taxon>
        <taxon>Pseudomonadota</taxon>
        <taxon>Gammaproteobacteria</taxon>
        <taxon>Lysobacterales</taxon>
        <taxon>Lysobacteraceae</taxon>
        <taxon>Stenotrophomonas</taxon>
    </lineage>
</organism>
<dbReference type="RefSeq" id="WP_010483775.1">
    <property type="nucleotide sequence ID" value="NZ_AJLO02000024.1"/>
</dbReference>
<dbReference type="Pfam" id="PF04717">
    <property type="entry name" value="Phage_base_V"/>
    <property type="match status" value="1"/>
</dbReference>
<evidence type="ECO:0000313" key="3">
    <source>
        <dbReference type="EMBL" id="KOE99072.1"/>
    </source>
</evidence>
<evidence type="ECO:0000259" key="1">
    <source>
        <dbReference type="Pfam" id="PF04717"/>
    </source>
</evidence>
<dbReference type="Gene3D" id="6.20.150.10">
    <property type="match status" value="1"/>
</dbReference>
<protein>
    <submittedName>
        <fullName evidence="3">Baseplate assembly protein</fullName>
    </submittedName>
</protein>
<dbReference type="Pfam" id="PF18715">
    <property type="entry name" value="Phage_spike"/>
    <property type="match status" value="1"/>
</dbReference>
<dbReference type="SUPFAM" id="SSF69255">
    <property type="entry name" value="gp5 N-terminal domain-like"/>
    <property type="match status" value="1"/>
</dbReference>
<sequence length="196" mass="20496">MSAEHARLIGNLLMIGVVRELDEAGGRVRVDADGMLTDWIPWLERRAGPGVRSWCAPEPGEQVLLACPYGDPGQALVLGSLYQDRFPAPADSRLRHRTEFADGSVVEYDQETATLNVDVGSGKVIVTCASAQVIASESIVLDTPSIKATGDLDVTGAISAGKDISTSGEVKAGAIGLKAHKHTAQGPTAPTTPAQP</sequence>
<dbReference type="AlphaFoldDB" id="A0A0L8A9N2"/>
<dbReference type="Proteomes" id="UP000036890">
    <property type="component" value="Unassembled WGS sequence"/>
</dbReference>
<feature type="domain" description="Phage spike trimer" evidence="2">
    <location>
        <begin position="127"/>
        <end position="170"/>
    </location>
</feature>
<dbReference type="OrthoDB" id="4931325at2"/>
<dbReference type="EMBL" id="AJLO02000024">
    <property type="protein sequence ID" value="KOE99072.1"/>
    <property type="molecule type" value="Genomic_DNA"/>
</dbReference>
<comment type="caution">
    <text evidence="3">The sequence shown here is derived from an EMBL/GenBank/DDBJ whole genome shotgun (WGS) entry which is preliminary data.</text>
</comment>
<reference evidence="3 4" key="1">
    <citation type="journal article" date="2012" name="J. Bacteriol.">
        <title>Genome sequence of a novel nicotine-degrading strain, Pseudomonas geniculata N1.</title>
        <authorList>
            <person name="Tang H."/>
            <person name="Yu H."/>
            <person name="Tai C."/>
            <person name="Huang K."/>
            <person name="Liu Y."/>
            <person name="Wang L."/>
            <person name="Yao Y."/>
            <person name="Wu G."/>
            <person name="Xu P."/>
        </authorList>
    </citation>
    <scope>NUCLEOTIDE SEQUENCE [LARGE SCALE GENOMIC DNA]</scope>
    <source>
        <strain evidence="3 4">N1</strain>
    </source>
</reference>
<proteinExistence type="predicted"/>
<accession>A0A0L8A9N2</accession>
<feature type="domain" description="Gp5/Type VI secretion system Vgr protein OB-fold" evidence="1">
    <location>
        <begin position="15"/>
        <end position="82"/>
    </location>
</feature>
<gene>
    <name evidence="3" type="ORF">W7K_11815</name>
</gene>
<name>A0A0L8A9N2_9GAMM</name>
<dbReference type="InterPro" id="IPR037026">
    <property type="entry name" value="Vgr_OB-fold_dom_sf"/>
</dbReference>
<evidence type="ECO:0000313" key="4">
    <source>
        <dbReference type="Proteomes" id="UP000036890"/>
    </source>
</evidence>
<dbReference type="Gene3D" id="2.40.50.230">
    <property type="entry name" value="Gp5 N-terminal domain"/>
    <property type="match status" value="1"/>
</dbReference>
<evidence type="ECO:0000259" key="2">
    <source>
        <dbReference type="Pfam" id="PF18715"/>
    </source>
</evidence>
<dbReference type="InterPro" id="IPR013046">
    <property type="entry name" value="GpV/Gp45"/>
</dbReference>